<dbReference type="GO" id="GO:0005886">
    <property type="term" value="C:plasma membrane"/>
    <property type="evidence" value="ECO:0007669"/>
    <property type="project" value="UniProtKB-SubCell"/>
</dbReference>
<dbReference type="RefSeq" id="WP_184635517.1">
    <property type="nucleotide sequence ID" value="NZ_BAABKT010000043.1"/>
</dbReference>
<dbReference type="InterPro" id="IPR018076">
    <property type="entry name" value="T2SS_GspF_dom"/>
</dbReference>
<reference evidence="8 9" key="1">
    <citation type="submission" date="2020-08" db="EMBL/GenBank/DDBJ databases">
        <title>Sequencing the genomes of 1000 actinobacteria strains.</title>
        <authorList>
            <person name="Klenk H.-P."/>
        </authorList>
    </citation>
    <scope>NUCLEOTIDE SEQUENCE [LARGE SCALE GENOMIC DNA]</scope>
    <source>
        <strain evidence="8 9">DSM 44593</strain>
    </source>
</reference>
<feature type="transmembrane region" description="Helical" evidence="6">
    <location>
        <begin position="221"/>
        <end position="247"/>
    </location>
</feature>
<sequence>MDAVDVAVVDIAVVALGTAAVLLLGGESARARAVRRLDRLRPARPPRRQAARAGLRHVLIMWGVPLAPAATLLFLAGPLAAALLGLPIAAALRRRPAHGDGTARSRAERARALAGLPVAIDLLVAGLRAGGVLEDVLAAVAAAVGGVLGRSLGGVAEQLRLGADPRAAWRSAAETEEFAAVGRVLARASESGAPVAALLERHAAELRDTARVRALGRTQRLGVLSAAPLGVCFLPAFVLIGVVPLAAGLVSGLTLP</sequence>
<evidence type="ECO:0000256" key="4">
    <source>
        <dbReference type="ARBA" id="ARBA00022989"/>
    </source>
</evidence>
<evidence type="ECO:0000256" key="5">
    <source>
        <dbReference type="ARBA" id="ARBA00023136"/>
    </source>
</evidence>
<dbReference type="EMBL" id="JACHLY010000001">
    <property type="protein sequence ID" value="MBB5998935.1"/>
    <property type="molecule type" value="Genomic_DNA"/>
</dbReference>
<feature type="domain" description="Type II secretion system protein GspF" evidence="7">
    <location>
        <begin position="120"/>
        <end position="242"/>
    </location>
</feature>
<evidence type="ECO:0000259" key="7">
    <source>
        <dbReference type="Pfam" id="PF00482"/>
    </source>
</evidence>
<evidence type="ECO:0000313" key="9">
    <source>
        <dbReference type="Proteomes" id="UP000578077"/>
    </source>
</evidence>
<dbReference type="Proteomes" id="UP000578077">
    <property type="component" value="Unassembled WGS sequence"/>
</dbReference>
<evidence type="ECO:0000256" key="2">
    <source>
        <dbReference type="ARBA" id="ARBA00022475"/>
    </source>
</evidence>
<keyword evidence="3 6" id="KW-0812">Transmembrane</keyword>
<keyword evidence="9" id="KW-1185">Reference proteome</keyword>
<dbReference type="PANTHER" id="PTHR35007">
    <property type="entry name" value="INTEGRAL MEMBRANE PROTEIN-RELATED"/>
    <property type="match status" value="1"/>
</dbReference>
<keyword evidence="5 6" id="KW-0472">Membrane</keyword>
<keyword evidence="2" id="KW-1003">Cell membrane</keyword>
<proteinExistence type="predicted"/>
<feature type="transmembrane region" description="Helical" evidence="6">
    <location>
        <begin position="136"/>
        <end position="156"/>
    </location>
</feature>
<evidence type="ECO:0000256" key="1">
    <source>
        <dbReference type="ARBA" id="ARBA00004651"/>
    </source>
</evidence>
<accession>A0A841E704</accession>
<comment type="caution">
    <text evidence="8">The sequence shown here is derived from an EMBL/GenBank/DDBJ whole genome shotgun (WGS) entry which is preliminary data.</text>
</comment>
<comment type="subcellular location">
    <subcellularLocation>
        <location evidence="1">Cell membrane</location>
        <topology evidence="1">Multi-pass membrane protein</topology>
    </subcellularLocation>
</comment>
<dbReference type="AlphaFoldDB" id="A0A841E704"/>
<protein>
    <submittedName>
        <fullName evidence="8">Flp pilus assembly protein TadB</fullName>
    </submittedName>
</protein>
<name>A0A841E704_9ACTN</name>
<gene>
    <name evidence="8" type="ORF">HNR25_002686</name>
</gene>
<evidence type="ECO:0000256" key="3">
    <source>
        <dbReference type="ARBA" id="ARBA00022692"/>
    </source>
</evidence>
<evidence type="ECO:0000256" key="6">
    <source>
        <dbReference type="SAM" id="Phobius"/>
    </source>
</evidence>
<keyword evidence="4 6" id="KW-1133">Transmembrane helix</keyword>
<organism evidence="8 9">
    <name type="scientific">Streptomonospora salina</name>
    <dbReference type="NCBI Taxonomy" id="104205"/>
    <lineage>
        <taxon>Bacteria</taxon>
        <taxon>Bacillati</taxon>
        <taxon>Actinomycetota</taxon>
        <taxon>Actinomycetes</taxon>
        <taxon>Streptosporangiales</taxon>
        <taxon>Nocardiopsidaceae</taxon>
        <taxon>Streptomonospora</taxon>
    </lineage>
</organism>
<feature type="transmembrane region" description="Helical" evidence="6">
    <location>
        <begin position="6"/>
        <end position="29"/>
    </location>
</feature>
<dbReference type="PANTHER" id="PTHR35007:SF3">
    <property type="entry name" value="POSSIBLE CONSERVED ALANINE RICH MEMBRANE PROTEIN"/>
    <property type="match status" value="1"/>
</dbReference>
<evidence type="ECO:0000313" key="8">
    <source>
        <dbReference type="EMBL" id="MBB5998935.1"/>
    </source>
</evidence>
<dbReference type="Pfam" id="PF00482">
    <property type="entry name" value="T2SSF"/>
    <property type="match status" value="1"/>
</dbReference>